<evidence type="ECO:0000256" key="22">
    <source>
        <dbReference type="PIRSR" id="PIRSR000615-4"/>
    </source>
</evidence>
<keyword evidence="11 24" id="KW-1133">Transmembrane helix</keyword>
<dbReference type="OrthoDB" id="3256376at2759"/>
<feature type="binding site" evidence="20">
    <location>
        <position position="916"/>
    </location>
    <ligand>
        <name>ATP</name>
        <dbReference type="ChEBI" id="CHEBI:30616"/>
    </ligand>
</feature>
<dbReference type="PROSITE" id="PS50835">
    <property type="entry name" value="IG_LIKE"/>
    <property type="match status" value="3"/>
</dbReference>
<keyword evidence="16" id="KW-0325">Glycoprotein</keyword>
<accession>A0A834HT51</accession>
<dbReference type="GO" id="GO:0005524">
    <property type="term" value="F:ATP binding"/>
    <property type="evidence" value="ECO:0007669"/>
    <property type="project" value="UniProtKB-UniRule"/>
</dbReference>
<evidence type="ECO:0000256" key="24">
    <source>
        <dbReference type="SAM" id="Phobius"/>
    </source>
</evidence>
<dbReference type="InterPro" id="IPR011009">
    <property type="entry name" value="Kinase-like_dom_sf"/>
</dbReference>
<evidence type="ECO:0000256" key="1">
    <source>
        <dbReference type="ARBA" id="ARBA00004251"/>
    </source>
</evidence>
<evidence type="ECO:0000256" key="11">
    <source>
        <dbReference type="ARBA" id="ARBA00022989"/>
    </source>
</evidence>
<evidence type="ECO:0000256" key="17">
    <source>
        <dbReference type="ARBA" id="ARBA00023319"/>
    </source>
</evidence>
<evidence type="ECO:0000256" key="15">
    <source>
        <dbReference type="ARBA" id="ARBA00023170"/>
    </source>
</evidence>
<organism evidence="28 29">
    <name type="scientific">Rhynchophorus ferrugineus</name>
    <name type="common">Red palm weevil</name>
    <name type="synonym">Curculio ferrugineus</name>
    <dbReference type="NCBI Taxonomy" id="354439"/>
    <lineage>
        <taxon>Eukaryota</taxon>
        <taxon>Metazoa</taxon>
        <taxon>Ecdysozoa</taxon>
        <taxon>Arthropoda</taxon>
        <taxon>Hexapoda</taxon>
        <taxon>Insecta</taxon>
        <taxon>Pterygota</taxon>
        <taxon>Neoptera</taxon>
        <taxon>Endopterygota</taxon>
        <taxon>Coleoptera</taxon>
        <taxon>Polyphaga</taxon>
        <taxon>Cucujiformia</taxon>
        <taxon>Curculionidae</taxon>
        <taxon>Dryophthorinae</taxon>
        <taxon>Rhynchophorus</taxon>
    </lineage>
</organism>
<keyword evidence="5" id="KW-0597">Phosphoprotein</keyword>
<dbReference type="Gene3D" id="2.60.40.10">
    <property type="entry name" value="Immunoglobulins"/>
    <property type="match status" value="7"/>
</dbReference>
<dbReference type="GO" id="GO:0004714">
    <property type="term" value="F:transmembrane receptor protein tyrosine kinase activity"/>
    <property type="evidence" value="ECO:0007669"/>
    <property type="project" value="UniProtKB-EC"/>
</dbReference>
<dbReference type="InterPro" id="IPR013783">
    <property type="entry name" value="Ig-like_fold"/>
</dbReference>
<dbReference type="InterPro" id="IPR000719">
    <property type="entry name" value="Prot_kinase_dom"/>
</dbReference>
<dbReference type="PROSITE" id="PS50011">
    <property type="entry name" value="PROTEIN_KINASE_DOM"/>
    <property type="match status" value="1"/>
</dbReference>
<name>A0A834HT51_RHYFE</name>
<dbReference type="Proteomes" id="UP000625711">
    <property type="component" value="Unassembled WGS sequence"/>
</dbReference>
<keyword evidence="17" id="KW-0393">Immunoglobulin domain</keyword>
<evidence type="ECO:0000256" key="2">
    <source>
        <dbReference type="ARBA" id="ARBA00011902"/>
    </source>
</evidence>
<feature type="binding site" evidence="20">
    <location>
        <begin position="889"/>
        <end position="896"/>
    </location>
    <ligand>
        <name>ATP</name>
        <dbReference type="ChEBI" id="CHEBI:30616"/>
    </ligand>
</feature>
<dbReference type="GO" id="GO:0007169">
    <property type="term" value="P:cell surface receptor protein tyrosine kinase signaling pathway"/>
    <property type="evidence" value="ECO:0007669"/>
    <property type="project" value="InterPro"/>
</dbReference>
<feature type="binding site" evidence="21">
    <location>
        <position position="1123"/>
    </location>
    <ligand>
        <name>Mg(2+)</name>
        <dbReference type="ChEBI" id="CHEBI:18420"/>
    </ligand>
</feature>
<sequence length="1438" mass="163520">MAFIYVLVYIFVLFNGLFAEVLNVTPVILEKTKDQDEVIIDAESDYNLTCQGTGSLKWTFPKMDYNKTGTSFTTTDIPISNNDLYTNKLILHIKNITYPFVGYYICTQHSDGIDMSDEMYVYVNDPAHLSVEDTFKVYYAVQYEEAVIPCRPTSPDIQVELIDSNDKNKKGKDRHLDPRRGIIRKGFSTVSNHLSTSCNFSRGNVWKKIDAPFIVEGAQSISIQTQYNPKIGFTFIVDDVRYQDNYFCNFSRLKDRKVFTQTIFLDVTTPRSSLAKPYIEDTSNNHTEVGGTLSLKCYLQDEATNIGFELISPRGPLQGTKKNINPNVYINNTRSEENNGKKYLVKTVTINNVTKEDSGNYTCRVYDRQNHTNFNSANIHVQDKNSCFIHISVTESDQKTLHTEEGEFVQWVLNIAAHPDPVLEWYDSKDKEIKNSSNTQYTIEKLPENRILFKINNTSLENNGTYTVRGRCSQEQSNKPHSKTELRLSLLVLAQPKVILKSHDVYLENTSVQISCTAVSNPLSKITWNYKEYINETGRYQDIPIKAMPEKSYTTGFSRTSYIALTPKHKGVLTCFADNSFGSPKEKSVDIYISDVNNGFDMYNFDDDITIKKKGNFASAFIAKNYPLKFTCAVSPHKAEHLQIFHNNTEINDAAIEVNTNNMSMKTTFIISQANINDSGLYSCRIQNRNNKYEFKNLTVFVQDPEPPKIFATNLQEVINIKYPAMPTKLYCNYTGVPKVSVEWYKDNKIITENGRIFFEEGKSILKFESTVVTDEGSYKCRTYNDFGESSKVAKLTFQVKPISLAVYYAIIAFVMLLLIVAIIYIVIKIRKDKALKKELKRLGLENFHKGNPEHINPEIGIDDQAELLPYDKKWEFPIEKLKLGKQLGSGAFGVVMKADARGIIEGEEKTIVAVKMVKKNADHTYIKALASELKIMAHLGKHINVVNLLGACTENVAKKELLVIVEFCRFGNLQNYLFKHRESFINQVDPRTGTIDCNIGSQVLDRLYSVSSDNESTITPPYSMQDYREKERNVLATTPTQVTSAGENHVTLSNNSIQPEWRTNYRGDYRGDVKPVSTTDLITWSFQIARGMEYLASRKVLHGDLAARNILLADKNVVKICDFGLAKSMYNDNNYKKKGNSPLPIKWMAIESIRDRVFSTQSDVWSFGIVLWELFSLAHTPYPGMEADERLYHKLIEGYRMESPVYAPKIIYDIMEDCWQSKPLARPSFTSLVERIGNLLENSVKKHYIELNDPYLMMNTQKIEGEDYLAMVSPPSFDLLSAPSPHYVNEGVNTVIPASRSPEGYTFMGANTIFSPRLQESGVFDFNIANRTDGNTAKEYPELYPMLTHNNESDSESGYLRPNSPMNSISNPSYHFPPALNTQKELLKSPDNYISMPQYKNIVMNSNSAPVQIDISKDNQKAHYVNGDAAIWDAINV</sequence>
<dbReference type="PANTHER" id="PTHR24416:SF600">
    <property type="entry name" value="PDGF- AND VEGF-RECEPTOR RELATED, ISOFORM J"/>
    <property type="match status" value="1"/>
</dbReference>
<dbReference type="FunFam" id="1.10.510.10:FF:000373">
    <property type="entry name" value="Receptor protein-tyrosine kinase"/>
    <property type="match status" value="1"/>
</dbReference>
<dbReference type="InterPro" id="IPR008266">
    <property type="entry name" value="Tyr_kinase_AS"/>
</dbReference>
<dbReference type="EC" id="2.7.10.1" evidence="2"/>
<feature type="active site" description="Proton acceptor" evidence="19">
    <location>
        <position position="1105"/>
    </location>
</feature>
<dbReference type="FunFam" id="3.30.200.20:FF:000384">
    <property type="entry name" value="Receptor protein-tyrosine kinase"/>
    <property type="match status" value="1"/>
</dbReference>
<evidence type="ECO:0000256" key="16">
    <source>
        <dbReference type="ARBA" id="ARBA00023180"/>
    </source>
</evidence>
<dbReference type="PROSITE" id="PS00109">
    <property type="entry name" value="PROTEIN_KINASE_TYR"/>
    <property type="match status" value="1"/>
</dbReference>
<evidence type="ECO:0000259" key="26">
    <source>
        <dbReference type="PROSITE" id="PS50011"/>
    </source>
</evidence>
<dbReference type="InterPro" id="IPR050122">
    <property type="entry name" value="RTK"/>
</dbReference>
<evidence type="ECO:0000256" key="18">
    <source>
        <dbReference type="ARBA" id="ARBA00051243"/>
    </source>
</evidence>
<evidence type="ECO:0000313" key="29">
    <source>
        <dbReference type="Proteomes" id="UP000625711"/>
    </source>
</evidence>
<evidence type="ECO:0000256" key="20">
    <source>
        <dbReference type="PIRSR" id="PIRSR000615-2"/>
    </source>
</evidence>
<dbReference type="InterPro" id="IPR017441">
    <property type="entry name" value="Protein_kinase_ATP_BS"/>
</dbReference>
<keyword evidence="9" id="KW-0418">Kinase</keyword>
<feature type="domain" description="Ig-like" evidence="27">
    <location>
        <begin position="496"/>
        <end position="590"/>
    </location>
</feature>
<dbReference type="InterPro" id="IPR013151">
    <property type="entry name" value="Immunoglobulin_dom"/>
</dbReference>
<evidence type="ECO:0000256" key="3">
    <source>
        <dbReference type="ARBA" id="ARBA00022473"/>
    </source>
</evidence>
<feature type="domain" description="Ig-like" evidence="27">
    <location>
        <begin position="708"/>
        <end position="797"/>
    </location>
</feature>
<evidence type="ECO:0000256" key="19">
    <source>
        <dbReference type="PIRSR" id="PIRSR000615-1"/>
    </source>
</evidence>
<keyword evidence="8 20" id="KW-0547">Nucleotide-binding</keyword>
<evidence type="ECO:0000313" key="28">
    <source>
        <dbReference type="EMBL" id="KAF7266632.1"/>
    </source>
</evidence>
<dbReference type="SMART" id="SM00409">
    <property type="entry name" value="IG"/>
    <property type="match status" value="7"/>
</dbReference>
<keyword evidence="4" id="KW-1003">Cell membrane</keyword>
<keyword evidence="25" id="KW-0732">Signal</keyword>
<keyword evidence="21" id="KW-0460">Magnesium</keyword>
<feature type="signal peptide" evidence="25">
    <location>
        <begin position="1"/>
        <end position="19"/>
    </location>
</feature>
<evidence type="ECO:0000256" key="8">
    <source>
        <dbReference type="ARBA" id="ARBA00022741"/>
    </source>
</evidence>
<dbReference type="Pfam" id="PF07679">
    <property type="entry name" value="I-set"/>
    <property type="match status" value="3"/>
</dbReference>
<dbReference type="SMART" id="SM00408">
    <property type="entry name" value="IGc2"/>
    <property type="match status" value="3"/>
</dbReference>
<evidence type="ECO:0000256" key="14">
    <source>
        <dbReference type="ARBA" id="ARBA00023157"/>
    </source>
</evidence>
<dbReference type="PROSITE" id="PS00107">
    <property type="entry name" value="PROTEIN_KINASE_ATP"/>
    <property type="match status" value="1"/>
</dbReference>
<dbReference type="InterPro" id="IPR001824">
    <property type="entry name" value="Tyr_kinase_rcpt_3_CS"/>
</dbReference>
<dbReference type="PIRSF" id="PIRSF000615">
    <property type="entry name" value="TyrPK_CSF1-R"/>
    <property type="match status" value="1"/>
</dbReference>
<dbReference type="InterPro" id="IPR036179">
    <property type="entry name" value="Ig-like_dom_sf"/>
</dbReference>
<dbReference type="EMBL" id="JAACXV010014526">
    <property type="protein sequence ID" value="KAF7266632.1"/>
    <property type="molecule type" value="Genomic_DNA"/>
</dbReference>
<evidence type="ECO:0000256" key="7">
    <source>
        <dbReference type="ARBA" id="ARBA00022692"/>
    </source>
</evidence>
<evidence type="ECO:0000256" key="12">
    <source>
        <dbReference type="ARBA" id="ARBA00023136"/>
    </source>
</evidence>
<evidence type="ECO:0000256" key="23">
    <source>
        <dbReference type="PROSITE-ProRule" id="PRU10141"/>
    </source>
</evidence>
<comment type="caution">
    <text evidence="28">The sequence shown here is derived from an EMBL/GenBank/DDBJ whole genome shotgun (WGS) entry which is preliminary data.</text>
</comment>
<keyword evidence="12 24" id="KW-0472">Membrane</keyword>
<feature type="chain" id="PRO_5032327346" description="receptor protein-tyrosine kinase" evidence="25">
    <location>
        <begin position="20"/>
        <end position="1438"/>
    </location>
</feature>
<evidence type="ECO:0000256" key="10">
    <source>
        <dbReference type="ARBA" id="ARBA00022840"/>
    </source>
</evidence>
<comment type="catalytic activity">
    <reaction evidence="18">
        <text>L-tyrosyl-[protein] + ATP = O-phospho-L-tyrosyl-[protein] + ADP + H(+)</text>
        <dbReference type="Rhea" id="RHEA:10596"/>
        <dbReference type="Rhea" id="RHEA-COMP:10136"/>
        <dbReference type="Rhea" id="RHEA-COMP:20101"/>
        <dbReference type="ChEBI" id="CHEBI:15378"/>
        <dbReference type="ChEBI" id="CHEBI:30616"/>
        <dbReference type="ChEBI" id="CHEBI:46858"/>
        <dbReference type="ChEBI" id="CHEBI:61978"/>
        <dbReference type="ChEBI" id="CHEBI:456216"/>
        <dbReference type="EC" id="2.7.10.1"/>
    </reaction>
</comment>
<keyword evidence="3" id="KW-0217">Developmental protein</keyword>
<dbReference type="InterPro" id="IPR007110">
    <property type="entry name" value="Ig-like_dom"/>
</dbReference>
<feature type="binding site" evidence="23">
    <location>
        <position position="920"/>
    </location>
    <ligand>
        <name>ATP</name>
        <dbReference type="ChEBI" id="CHEBI:30616"/>
    </ligand>
</feature>
<dbReference type="InterPro" id="IPR003599">
    <property type="entry name" value="Ig_sub"/>
</dbReference>
<protein>
    <recommendedName>
        <fullName evidence="2">receptor protein-tyrosine kinase</fullName>
        <ecNumber evidence="2">2.7.10.1</ecNumber>
    </recommendedName>
</protein>
<dbReference type="CDD" id="cd00096">
    <property type="entry name" value="Ig"/>
    <property type="match status" value="2"/>
</dbReference>
<evidence type="ECO:0000256" key="13">
    <source>
        <dbReference type="ARBA" id="ARBA00023137"/>
    </source>
</evidence>
<dbReference type="SUPFAM" id="SSF48726">
    <property type="entry name" value="Immunoglobulin"/>
    <property type="match status" value="5"/>
</dbReference>
<evidence type="ECO:0000259" key="27">
    <source>
        <dbReference type="PROSITE" id="PS50835"/>
    </source>
</evidence>
<feature type="domain" description="Ig-like" evidence="27">
    <location>
        <begin position="270"/>
        <end position="380"/>
    </location>
</feature>
<evidence type="ECO:0000256" key="5">
    <source>
        <dbReference type="ARBA" id="ARBA00022553"/>
    </source>
</evidence>
<evidence type="ECO:0000256" key="21">
    <source>
        <dbReference type="PIRSR" id="PIRSR000615-3"/>
    </source>
</evidence>
<evidence type="ECO:0000256" key="6">
    <source>
        <dbReference type="ARBA" id="ARBA00022679"/>
    </source>
</evidence>
<dbReference type="GO" id="GO:0005886">
    <property type="term" value="C:plasma membrane"/>
    <property type="evidence" value="ECO:0007669"/>
    <property type="project" value="UniProtKB-SubCell"/>
</dbReference>
<dbReference type="InterPro" id="IPR013098">
    <property type="entry name" value="Ig_I-set"/>
</dbReference>
<feature type="binding site" evidence="20">
    <location>
        <position position="1109"/>
    </location>
    <ligand>
        <name>ATP</name>
        <dbReference type="ChEBI" id="CHEBI:30616"/>
    </ligand>
</feature>
<comment type="subcellular location">
    <subcellularLocation>
        <location evidence="1">Cell membrane</location>
        <topology evidence="1">Single-pass type I membrane protein</topology>
    </subcellularLocation>
</comment>
<feature type="domain" description="Protein kinase" evidence="26">
    <location>
        <begin position="882"/>
        <end position="1257"/>
    </location>
</feature>
<feature type="binding site" evidence="21">
    <location>
        <position position="1110"/>
    </location>
    <ligand>
        <name>Mg(2+)</name>
        <dbReference type="ChEBI" id="CHEBI:18420"/>
    </ligand>
</feature>
<gene>
    <name evidence="28" type="ORF">GWI33_020129</name>
</gene>
<keyword evidence="15" id="KW-0675">Receptor</keyword>
<reference evidence="28" key="1">
    <citation type="submission" date="2020-08" db="EMBL/GenBank/DDBJ databases">
        <title>Genome sequencing and assembly of the red palm weevil Rhynchophorus ferrugineus.</title>
        <authorList>
            <person name="Dias G.B."/>
            <person name="Bergman C.M."/>
            <person name="Manee M."/>
        </authorList>
    </citation>
    <scope>NUCLEOTIDE SEQUENCE</scope>
    <source>
        <strain evidence="28">AA-2017</strain>
        <tissue evidence="28">Whole larva</tissue>
    </source>
</reference>
<evidence type="ECO:0000256" key="9">
    <source>
        <dbReference type="ARBA" id="ARBA00022777"/>
    </source>
</evidence>
<keyword evidence="10 20" id="KW-0067">ATP-binding</keyword>
<keyword evidence="14" id="KW-1015">Disulfide bond</keyword>
<dbReference type="GO" id="GO:0043235">
    <property type="term" value="C:receptor complex"/>
    <property type="evidence" value="ECO:0007669"/>
    <property type="project" value="TreeGrafter"/>
</dbReference>
<dbReference type="GO" id="GO:0046872">
    <property type="term" value="F:metal ion binding"/>
    <property type="evidence" value="ECO:0007669"/>
    <property type="project" value="UniProtKB-KW"/>
</dbReference>
<dbReference type="Pfam" id="PF07714">
    <property type="entry name" value="PK_Tyr_Ser-Thr"/>
    <property type="match status" value="1"/>
</dbReference>
<evidence type="ECO:0000256" key="25">
    <source>
        <dbReference type="SAM" id="SignalP"/>
    </source>
</evidence>
<evidence type="ECO:0000256" key="4">
    <source>
        <dbReference type="ARBA" id="ARBA00022475"/>
    </source>
</evidence>
<proteinExistence type="predicted"/>
<dbReference type="InterPro" id="IPR003598">
    <property type="entry name" value="Ig_sub2"/>
</dbReference>
<dbReference type="InterPro" id="IPR001245">
    <property type="entry name" value="Ser-Thr/Tyr_kinase_cat_dom"/>
</dbReference>
<dbReference type="Pfam" id="PF00047">
    <property type="entry name" value="ig"/>
    <property type="match status" value="1"/>
</dbReference>
<feature type="site" description="Important for interaction with phosphotyrosine-binding proteins" evidence="22">
    <location>
        <position position="1249"/>
    </location>
</feature>
<keyword evidence="21" id="KW-0479">Metal-binding</keyword>
<keyword evidence="29" id="KW-1185">Reference proteome</keyword>
<keyword evidence="13" id="KW-0829">Tyrosine-protein kinase</keyword>
<dbReference type="Gene3D" id="1.10.510.10">
    <property type="entry name" value="Transferase(Phosphotransferase) domain 1"/>
    <property type="match status" value="1"/>
</dbReference>
<keyword evidence="7 24" id="KW-0812">Transmembrane</keyword>
<dbReference type="PANTHER" id="PTHR24416">
    <property type="entry name" value="TYROSINE-PROTEIN KINASE RECEPTOR"/>
    <property type="match status" value="1"/>
</dbReference>
<dbReference type="SUPFAM" id="SSF56112">
    <property type="entry name" value="Protein kinase-like (PK-like)"/>
    <property type="match status" value="1"/>
</dbReference>
<keyword evidence="6" id="KW-0808">Transferase</keyword>
<dbReference type="Gene3D" id="3.30.200.20">
    <property type="entry name" value="Phosphorylase Kinase, domain 1"/>
    <property type="match status" value="1"/>
</dbReference>
<feature type="transmembrane region" description="Helical" evidence="24">
    <location>
        <begin position="806"/>
        <end position="828"/>
    </location>
</feature>
<dbReference type="PROSITE" id="PS00240">
    <property type="entry name" value="RECEPTOR_TYR_KIN_III"/>
    <property type="match status" value="1"/>
</dbReference>